<evidence type="ECO:0000313" key="2">
    <source>
        <dbReference type="Proteomes" id="UP000218785"/>
    </source>
</evidence>
<name>A0A1Z4NBF5_9CYAN</name>
<dbReference type="EMBL" id="AP018249">
    <property type="protein sequence ID" value="BAZ03015.1"/>
    <property type="molecule type" value="Genomic_DNA"/>
</dbReference>
<keyword evidence="1" id="KW-0614">Plasmid</keyword>
<dbReference type="RefSeq" id="WP_096584815.1">
    <property type="nucleotide sequence ID" value="NZ_CAWNJS010000002.1"/>
</dbReference>
<evidence type="ECO:0000313" key="1">
    <source>
        <dbReference type="EMBL" id="BAZ03015.1"/>
    </source>
</evidence>
<protein>
    <submittedName>
        <fullName evidence="1">Uncharacterized protein</fullName>
    </submittedName>
</protein>
<gene>
    <name evidence="1" type="ORF">NIES37_70280</name>
</gene>
<sequence length="152" mass="18226">MEKLFSLERVKELMILISQIDNKEKENLLTIFIFLYRYESSDYFQSQDSYKKVMKTHYADLIVGVNKRDYKVDLNIFDFLDLNKFGHNFLAVELHIQLLDNFIKLTPYEQNNLLKIIKFICYSQKGNIHPSWNVSSKNFNLYNELVQEIKIL</sequence>
<proteinExistence type="predicted"/>
<organism evidence="1 2">
    <name type="scientific">Tolypothrix tenuis PCC 7101</name>
    <dbReference type="NCBI Taxonomy" id="231146"/>
    <lineage>
        <taxon>Bacteria</taxon>
        <taxon>Bacillati</taxon>
        <taxon>Cyanobacteriota</taxon>
        <taxon>Cyanophyceae</taxon>
        <taxon>Nostocales</taxon>
        <taxon>Tolypothrichaceae</taxon>
        <taxon>Tolypothrix</taxon>
    </lineage>
</organism>
<dbReference type="KEGG" id="ttq:NIES37_70280"/>
<geneLocation type="plasmid" evidence="2">
    <name>Plasmid1 dna</name>
</geneLocation>
<accession>A0A1Z4NBF5</accession>
<dbReference type="Proteomes" id="UP000218785">
    <property type="component" value="Plasmid plasmid1"/>
</dbReference>
<reference evidence="1 2" key="1">
    <citation type="submission" date="2017-06" db="EMBL/GenBank/DDBJ databases">
        <title>Genome sequencing of cyanobaciteial culture collection at National Institute for Environmental Studies (NIES).</title>
        <authorList>
            <person name="Hirose Y."/>
            <person name="Shimura Y."/>
            <person name="Fujisawa T."/>
            <person name="Nakamura Y."/>
            <person name="Kawachi M."/>
        </authorList>
    </citation>
    <scope>NUCLEOTIDE SEQUENCE [LARGE SCALE GENOMIC DNA]</scope>
    <source>
        <strain evidence="1 2">NIES-37</strain>
        <plasmid evidence="2">Plasmid1 dna</plasmid>
    </source>
</reference>
<keyword evidence="2" id="KW-1185">Reference proteome</keyword>
<dbReference type="AlphaFoldDB" id="A0A1Z4NBF5"/>